<name>A0A6M3LCR4_9ZZZZ</name>
<reference evidence="1" key="1">
    <citation type="submission" date="2020-03" db="EMBL/GenBank/DDBJ databases">
        <title>The deep terrestrial virosphere.</title>
        <authorList>
            <person name="Holmfeldt K."/>
            <person name="Nilsson E."/>
            <person name="Simone D."/>
            <person name="Lopez-Fernandez M."/>
            <person name="Wu X."/>
            <person name="de Brujin I."/>
            <person name="Lundin D."/>
            <person name="Andersson A."/>
            <person name="Bertilsson S."/>
            <person name="Dopson M."/>
        </authorList>
    </citation>
    <scope>NUCLEOTIDE SEQUENCE</scope>
    <source>
        <strain evidence="1">MM415B04391</strain>
    </source>
</reference>
<proteinExistence type="predicted"/>
<organism evidence="1">
    <name type="scientific">viral metagenome</name>
    <dbReference type="NCBI Taxonomy" id="1070528"/>
    <lineage>
        <taxon>unclassified sequences</taxon>
        <taxon>metagenomes</taxon>
        <taxon>organismal metagenomes</taxon>
    </lineage>
</organism>
<dbReference type="EMBL" id="MT143114">
    <property type="protein sequence ID" value="QJA92997.1"/>
    <property type="molecule type" value="Genomic_DNA"/>
</dbReference>
<evidence type="ECO:0000313" key="1">
    <source>
        <dbReference type="EMBL" id="QJA92997.1"/>
    </source>
</evidence>
<protein>
    <submittedName>
        <fullName evidence="1">Uncharacterized protein</fullName>
    </submittedName>
</protein>
<accession>A0A6M3LCR4</accession>
<dbReference type="AlphaFoldDB" id="A0A6M3LCR4"/>
<gene>
    <name evidence="1" type="ORF">MM415B04391_0003</name>
</gene>
<sequence length="145" mass="17120">MKTVLFLAPPGSLQEVAYSILEEMWTSGRIEQLYRHVSKKEYKRWPDQYDLGITFLYNYHIPSTEENKSWVHLVLGNPSFTQDEFGGTLISKDGIVTNKFFIDPDHDWKEIEKRGRECLLKLFFLYVPDIINRNENICRSILCKI</sequence>